<comment type="caution">
    <text evidence="2">The sequence shown here is derived from an EMBL/GenBank/DDBJ whole genome shotgun (WGS) entry which is preliminary data.</text>
</comment>
<gene>
    <name evidence="2" type="ORF">ITI46_20195</name>
</gene>
<reference evidence="2 3" key="1">
    <citation type="submission" date="2020-11" db="EMBL/GenBank/DDBJ databases">
        <title>Streptomyces spirodelae sp. nov., isolated from duckweed.</title>
        <authorList>
            <person name="Saimee Y."/>
            <person name="Duangmal K."/>
        </authorList>
    </citation>
    <scope>NUCLEOTIDE SEQUENCE [LARGE SCALE GENOMIC DNA]</scope>
    <source>
        <strain evidence="2 3">S16-07</strain>
    </source>
</reference>
<dbReference type="PANTHER" id="PTHR43792">
    <property type="entry name" value="GNAT FAMILY, PUTATIVE (AFU_ORTHOLOGUE AFUA_3G00765)-RELATED-RELATED"/>
    <property type="match status" value="1"/>
</dbReference>
<proteinExistence type="predicted"/>
<dbReference type="PANTHER" id="PTHR43792:SF1">
    <property type="entry name" value="N-ACETYLTRANSFERASE DOMAIN-CONTAINING PROTEIN"/>
    <property type="match status" value="1"/>
</dbReference>
<name>A0ABS3XEZ5_9ACTN</name>
<keyword evidence="3" id="KW-1185">Reference proteome</keyword>
<accession>A0ABS3XEZ5</accession>
<dbReference type="InterPro" id="IPR051531">
    <property type="entry name" value="N-acetyltransferase"/>
</dbReference>
<dbReference type="Pfam" id="PF13302">
    <property type="entry name" value="Acetyltransf_3"/>
    <property type="match status" value="1"/>
</dbReference>
<dbReference type="InterPro" id="IPR000182">
    <property type="entry name" value="GNAT_dom"/>
</dbReference>
<organism evidence="2 3">
    <name type="scientific">Streptomyces oryzae</name>
    <dbReference type="NCBI Taxonomy" id="1434886"/>
    <lineage>
        <taxon>Bacteria</taxon>
        <taxon>Bacillati</taxon>
        <taxon>Actinomycetota</taxon>
        <taxon>Actinomycetes</taxon>
        <taxon>Kitasatosporales</taxon>
        <taxon>Streptomycetaceae</taxon>
        <taxon>Streptomyces</taxon>
    </lineage>
</organism>
<evidence type="ECO:0000259" key="1">
    <source>
        <dbReference type="PROSITE" id="PS51186"/>
    </source>
</evidence>
<sequence length="193" mass="21615">MPPPERVNPAGGSGSGVVIETERLLLRPLTTQDLDFFVQLHSDPEVTRYVPAFTREQAVERLAEIERQWAERGHGLCAVESKETGELIGRCGLNYWEVFDEVEAGWTFRRACWGRGYATEAARAVVDWGFARLDVDHLTAMIVHGNAASVRVAERLGFVPGREDTFLGKPVTVHMLHRNDQRPGHQSTDHLEG</sequence>
<feature type="domain" description="N-acetyltransferase" evidence="1">
    <location>
        <begin position="24"/>
        <end position="180"/>
    </location>
</feature>
<evidence type="ECO:0000313" key="2">
    <source>
        <dbReference type="EMBL" id="MBO8193967.1"/>
    </source>
</evidence>
<evidence type="ECO:0000313" key="3">
    <source>
        <dbReference type="Proteomes" id="UP001519064"/>
    </source>
</evidence>
<dbReference type="EMBL" id="JADKMA010000104">
    <property type="protein sequence ID" value="MBO8193967.1"/>
    <property type="molecule type" value="Genomic_DNA"/>
</dbReference>
<protein>
    <submittedName>
        <fullName evidence="2">GNAT family N-acetyltransferase</fullName>
    </submittedName>
</protein>
<dbReference type="SUPFAM" id="SSF55729">
    <property type="entry name" value="Acyl-CoA N-acyltransferases (Nat)"/>
    <property type="match status" value="1"/>
</dbReference>
<dbReference type="Proteomes" id="UP001519064">
    <property type="component" value="Unassembled WGS sequence"/>
</dbReference>
<dbReference type="RefSeq" id="WP_209241077.1">
    <property type="nucleotide sequence ID" value="NZ_JADKMA010000104.1"/>
</dbReference>
<dbReference type="Gene3D" id="3.40.630.30">
    <property type="match status" value="1"/>
</dbReference>
<dbReference type="InterPro" id="IPR016181">
    <property type="entry name" value="Acyl_CoA_acyltransferase"/>
</dbReference>
<dbReference type="PROSITE" id="PS51186">
    <property type="entry name" value="GNAT"/>
    <property type="match status" value="1"/>
</dbReference>